<name>A0A1L9UDL1_ASPBC</name>
<reference evidence="3" key="1">
    <citation type="journal article" date="2017" name="Genome Biol.">
        <title>Comparative genomics reveals high biological diversity and specific adaptations in the industrially and medically important fungal genus Aspergillus.</title>
        <authorList>
            <person name="de Vries R.P."/>
            <person name="Riley R."/>
            <person name="Wiebenga A."/>
            <person name="Aguilar-Osorio G."/>
            <person name="Amillis S."/>
            <person name="Uchima C.A."/>
            <person name="Anderluh G."/>
            <person name="Asadollahi M."/>
            <person name="Askin M."/>
            <person name="Barry K."/>
            <person name="Battaglia E."/>
            <person name="Bayram O."/>
            <person name="Benocci T."/>
            <person name="Braus-Stromeyer S.A."/>
            <person name="Caldana C."/>
            <person name="Canovas D."/>
            <person name="Cerqueira G.C."/>
            <person name="Chen F."/>
            <person name="Chen W."/>
            <person name="Choi C."/>
            <person name="Clum A."/>
            <person name="Dos Santos R.A."/>
            <person name="Damasio A.R."/>
            <person name="Diallinas G."/>
            <person name="Emri T."/>
            <person name="Fekete E."/>
            <person name="Flipphi M."/>
            <person name="Freyberg S."/>
            <person name="Gallo A."/>
            <person name="Gournas C."/>
            <person name="Habgood R."/>
            <person name="Hainaut M."/>
            <person name="Harispe M.L."/>
            <person name="Henrissat B."/>
            <person name="Hilden K.S."/>
            <person name="Hope R."/>
            <person name="Hossain A."/>
            <person name="Karabika E."/>
            <person name="Karaffa L."/>
            <person name="Karanyi Z."/>
            <person name="Krasevec N."/>
            <person name="Kuo A."/>
            <person name="Kusch H."/>
            <person name="LaButti K."/>
            <person name="Lagendijk E.L."/>
            <person name="Lapidus A."/>
            <person name="Levasseur A."/>
            <person name="Lindquist E."/>
            <person name="Lipzen A."/>
            <person name="Logrieco A.F."/>
            <person name="MacCabe A."/>
            <person name="Maekelae M.R."/>
            <person name="Malavazi I."/>
            <person name="Melin P."/>
            <person name="Meyer V."/>
            <person name="Mielnichuk N."/>
            <person name="Miskei M."/>
            <person name="Molnar A.P."/>
            <person name="Mule G."/>
            <person name="Ngan C.Y."/>
            <person name="Orejas M."/>
            <person name="Orosz E."/>
            <person name="Ouedraogo J.P."/>
            <person name="Overkamp K.M."/>
            <person name="Park H.-S."/>
            <person name="Perrone G."/>
            <person name="Piumi F."/>
            <person name="Punt P.J."/>
            <person name="Ram A.F."/>
            <person name="Ramon A."/>
            <person name="Rauscher S."/>
            <person name="Record E."/>
            <person name="Riano-Pachon D.M."/>
            <person name="Robert V."/>
            <person name="Roehrig J."/>
            <person name="Ruller R."/>
            <person name="Salamov A."/>
            <person name="Salih N.S."/>
            <person name="Samson R.A."/>
            <person name="Sandor E."/>
            <person name="Sanguinetti M."/>
            <person name="Schuetze T."/>
            <person name="Sepcic K."/>
            <person name="Shelest E."/>
            <person name="Sherlock G."/>
            <person name="Sophianopoulou V."/>
            <person name="Squina F.M."/>
            <person name="Sun H."/>
            <person name="Susca A."/>
            <person name="Todd R.B."/>
            <person name="Tsang A."/>
            <person name="Unkles S.E."/>
            <person name="van de Wiele N."/>
            <person name="van Rossen-Uffink D."/>
            <person name="Oliveira J.V."/>
            <person name="Vesth T.C."/>
            <person name="Visser J."/>
            <person name="Yu J.-H."/>
            <person name="Zhou M."/>
            <person name="Andersen M.R."/>
            <person name="Archer D.B."/>
            <person name="Baker S.E."/>
            <person name="Benoit I."/>
            <person name="Brakhage A.A."/>
            <person name="Braus G.H."/>
            <person name="Fischer R."/>
            <person name="Frisvad J.C."/>
            <person name="Goldman G.H."/>
            <person name="Houbraken J."/>
            <person name="Oakley B."/>
            <person name="Pocsi I."/>
            <person name="Scazzocchio C."/>
            <person name="Seiboth B."/>
            <person name="vanKuyk P.A."/>
            <person name="Wortman J."/>
            <person name="Dyer P.S."/>
            <person name="Grigoriev I.V."/>
        </authorList>
    </citation>
    <scope>NUCLEOTIDE SEQUENCE [LARGE SCALE GENOMIC DNA]</scope>
    <source>
        <strain evidence="3">CBS 101740 / IMI 381727 / IBT 21946</strain>
    </source>
</reference>
<dbReference type="InterPro" id="IPR024983">
    <property type="entry name" value="CHAT_dom"/>
</dbReference>
<evidence type="ECO:0000259" key="1">
    <source>
        <dbReference type="Pfam" id="PF12770"/>
    </source>
</evidence>
<keyword evidence="3" id="KW-1185">Reference proteome</keyword>
<sequence length="524" mass="59748">MNHLNASCQIIDDIRQELSEIPKKNEAWIMKREYLSSSPLRFCLNLAVFLLLESDSYGTAWNWVQRGKARSMTDFMAPFVVVPEHWKRELFEDAQLLEEEQSLIQRLATAEANARHDIERKHHLVLQRMLSKPSFQRILSLRGYTFPKQLDFADTIQLAQWRSPEVRPNVVFVDYFVGLVDRVMMFVNRREKCYCFEVGAYSEVERWVEDNLAHEDEISGPLHKLVEDDHSDAAREWHQMDFLIKPLETLTHPGDLLVVCPSDILYRLPFHALFLNGRFLIERNPVVYTQSASVLETCVNQRHRTFDRGQGNMVILGNLTKDLPSAGRSCRNLKKRLDAQACFTDEELSSQDFSEKVADARLLHYHGHALYAGGGLKDLGLRINNQGDLVDLQHIISLRLQRGAHVSLIACASSKQDTGMAYEPIGIIPAFMFAGASSILATLWPIQNSVGELFCEDVYSAFDQPPHGGPSLWIDLAKVLQDAVLKLKELKKAPYFWAPFVLYGYWVYGSGSHGTLLNLIEGLD</sequence>
<accession>A0A1L9UDL1</accession>
<protein>
    <recommendedName>
        <fullName evidence="1">CHAT domain-containing protein</fullName>
    </recommendedName>
</protein>
<dbReference type="VEuPathDB" id="FungiDB:ASPBRDRAFT_197480"/>
<dbReference type="Pfam" id="PF12770">
    <property type="entry name" value="CHAT"/>
    <property type="match status" value="1"/>
</dbReference>
<dbReference type="STRING" id="767769.A0A1L9UDL1"/>
<dbReference type="Proteomes" id="UP000184499">
    <property type="component" value="Unassembled WGS sequence"/>
</dbReference>
<dbReference type="EMBL" id="KV878687">
    <property type="protein sequence ID" value="OJJ69757.1"/>
    <property type="molecule type" value="Genomic_DNA"/>
</dbReference>
<proteinExistence type="predicted"/>
<feature type="domain" description="CHAT" evidence="1">
    <location>
        <begin position="241"/>
        <end position="504"/>
    </location>
</feature>
<organism evidence="2 3">
    <name type="scientific">Aspergillus brasiliensis (strain CBS 101740 / IMI 381727 / IBT 21946)</name>
    <dbReference type="NCBI Taxonomy" id="767769"/>
    <lineage>
        <taxon>Eukaryota</taxon>
        <taxon>Fungi</taxon>
        <taxon>Dikarya</taxon>
        <taxon>Ascomycota</taxon>
        <taxon>Pezizomycotina</taxon>
        <taxon>Eurotiomycetes</taxon>
        <taxon>Eurotiomycetidae</taxon>
        <taxon>Eurotiales</taxon>
        <taxon>Aspergillaceae</taxon>
        <taxon>Aspergillus</taxon>
        <taxon>Aspergillus subgen. Circumdati</taxon>
    </lineage>
</organism>
<dbReference type="OMA" id="WIMKREY"/>
<dbReference type="GeneID" id="93573595"/>
<dbReference type="RefSeq" id="XP_067477006.1">
    <property type="nucleotide sequence ID" value="XM_067621107.1"/>
</dbReference>
<dbReference type="OrthoDB" id="9991317at2759"/>
<evidence type="ECO:0000313" key="2">
    <source>
        <dbReference type="EMBL" id="OJJ69757.1"/>
    </source>
</evidence>
<dbReference type="AlphaFoldDB" id="A0A1L9UDL1"/>
<evidence type="ECO:0000313" key="3">
    <source>
        <dbReference type="Proteomes" id="UP000184499"/>
    </source>
</evidence>
<gene>
    <name evidence="2" type="ORF">ASPBRDRAFT_197480</name>
</gene>